<dbReference type="GO" id="GO:0019104">
    <property type="term" value="F:DNA N-glycosylase activity"/>
    <property type="evidence" value="ECO:0007669"/>
    <property type="project" value="TreeGrafter"/>
</dbReference>
<keyword evidence="6" id="KW-0479">Metal-binding</keyword>
<evidence type="ECO:0000256" key="5">
    <source>
        <dbReference type="ARBA" id="ARBA00022454"/>
    </source>
</evidence>
<evidence type="ECO:0000256" key="12">
    <source>
        <dbReference type="ARBA" id="ARBA00023125"/>
    </source>
</evidence>
<keyword evidence="27" id="KW-1185">Reference proteome</keyword>
<evidence type="ECO:0000256" key="15">
    <source>
        <dbReference type="ARBA" id="ARBA00023242"/>
    </source>
</evidence>
<evidence type="ECO:0000256" key="16">
    <source>
        <dbReference type="ARBA" id="ARBA00023268"/>
    </source>
</evidence>
<keyword evidence="5" id="KW-0158">Chromosome</keyword>
<dbReference type="InterPro" id="IPR015887">
    <property type="entry name" value="DNA_glyclase_Znf_dom_DNA_BS"/>
</dbReference>
<dbReference type="Gene3D" id="1.10.8.50">
    <property type="match status" value="1"/>
</dbReference>
<evidence type="ECO:0000256" key="14">
    <source>
        <dbReference type="ARBA" id="ARBA00023239"/>
    </source>
</evidence>
<dbReference type="Pfam" id="PF06831">
    <property type="entry name" value="H2TH"/>
    <property type="match status" value="1"/>
</dbReference>
<dbReference type="GO" id="GO:0003684">
    <property type="term" value="F:damaged DNA binding"/>
    <property type="evidence" value="ECO:0007669"/>
    <property type="project" value="InterPro"/>
</dbReference>
<feature type="domain" description="GRF-type" evidence="25">
    <location>
        <begin position="289"/>
        <end position="330"/>
    </location>
</feature>
<reference evidence="26 27" key="1">
    <citation type="submission" date="2018-04" db="EMBL/GenBank/DDBJ databases">
        <title>The genome of golden apple snail Pomacea canaliculata provides insight into stress tolerance and invasive adaptation.</title>
        <authorList>
            <person name="Liu C."/>
            <person name="Liu B."/>
            <person name="Ren Y."/>
            <person name="Zhang Y."/>
            <person name="Wang H."/>
            <person name="Li S."/>
            <person name="Jiang F."/>
            <person name="Yin L."/>
            <person name="Zhang G."/>
            <person name="Qian W."/>
            <person name="Fan W."/>
        </authorList>
    </citation>
    <scope>NUCLEOTIDE SEQUENCE [LARGE SCALE GENOMIC DNA]</scope>
    <source>
        <strain evidence="26">SZHN2017</strain>
        <tissue evidence="26">Muscle</tissue>
    </source>
</reference>
<evidence type="ECO:0000256" key="19">
    <source>
        <dbReference type="ARBA" id="ARBA00073168"/>
    </source>
</evidence>
<keyword evidence="8" id="KW-0227">DNA damage</keyword>
<gene>
    <name evidence="26" type="ORF">C0Q70_05886</name>
</gene>
<comment type="subcellular location">
    <subcellularLocation>
        <location evidence="2">Chromosome</location>
    </subcellularLocation>
    <subcellularLocation>
        <location evidence="1">Nucleus</location>
    </subcellularLocation>
</comment>
<dbReference type="GO" id="GO:0006284">
    <property type="term" value="P:base-excision repair"/>
    <property type="evidence" value="ECO:0007669"/>
    <property type="project" value="InterPro"/>
</dbReference>
<dbReference type="GO" id="GO:0005694">
    <property type="term" value="C:chromosome"/>
    <property type="evidence" value="ECO:0007669"/>
    <property type="project" value="UniProtKB-SubCell"/>
</dbReference>
<dbReference type="PROSITE" id="PS51999">
    <property type="entry name" value="ZF_GRF"/>
    <property type="match status" value="1"/>
</dbReference>
<evidence type="ECO:0000256" key="1">
    <source>
        <dbReference type="ARBA" id="ARBA00004123"/>
    </source>
</evidence>
<evidence type="ECO:0000259" key="24">
    <source>
        <dbReference type="PROSITE" id="PS51066"/>
    </source>
</evidence>
<dbReference type="InterPro" id="IPR010979">
    <property type="entry name" value="Ribosomal_uS13-like_H2TH"/>
</dbReference>
<keyword evidence="17" id="KW-0326">Glycosidase</keyword>
<protein>
    <recommendedName>
        <fullName evidence="19">Endonuclease 8-like 3</fullName>
        <ecNumber evidence="4">4.2.99.18</ecNumber>
    </recommendedName>
    <alternativeName>
        <fullName evidence="20">DNA glycosylase/AP lyase Neil3</fullName>
    </alternativeName>
    <alternativeName>
        <fullName evidence="22">Endonuclease VIII-like 3</fullName>
    </alternativeName>
    <alternativeName>
        <fullName evidence="21">Nei-like protein 3</fullName>
    </alternativeName>
</protein>
<evidence type="ECO:0000256" key="3">
    <source>
        <dbReference type="ARBA" id="ARBA00009409"/>
    </source>
</evidence>
<evidence type="ECO:0000313" key="26">
    <source>
        <dbReference type="EMBL" id="PVD34610.1"/>
    </source>
</evidence>
<dbReference type="GO" id="GO:0005654">
    <property type="term" value="C:nucleoplasm"/>
    <property type="evidence" value="ECO:0007669"/>
    <property type="project" value="UniProtKB-ARBA"/>
</dbReference>
<accession>A0A2T7PMF8</accession>
<evidence type="ECO:0000256" key="17">
    <source>
        <dbReference type="ARBA" id="ARBA00023295"/>
    </source>
</evidence>
<evidence type="ECO:0000256" key="6">
    <source>
        <dbReference type="ARBA" id="ARBA00022723"/>
    </source>
</evidence>
<dbReference type="InterPro" id="IPR010666">
    <property type="entry name" value="Znf_GRF"/>
</dbReference>
<dbReference type="FunFam" id="1.10.8.50:FF:000008">
    <property type="entry name" value="Nei-like DNA glycosylase 3"/>
    <property type="match status" value="1"/>
</dbReference>
<dbReference type="InterPro" id="IPR035937">
    <property type="entry name" value="FPG_N"/>
</dbReference>
<dbReference type="SUPFAM" id="SSF46946">
    <property type="entry name" value="S13-like H2TH domain"/>
    <property type="match status" value="1"/>
</dbReference>
<dbReference type="SMART" id="SM01232">
    <property type="entry name" value="H2TH"/>
    <property type="match status" value="1"/>
</dbReference>
<keyword evidence="7" id="KW-0677">Repeat</keyword>
<evidence type="ECO:0000256" key="8">
    <source>
        <dbReference type="ARBA" id="ARBA00022763"/>
    </source>
</evidence>
<organism evidence="26 27">
    <name type="scientific">Pomacea canaliculata</name>
    <name type="common">Golden apple snail</name>
    <dbReference type="NCBI Taxonomy" id="400727"/>
    <lineage>
        <taxon>Eukaryota</taxon>
        <taxon>Metazoa</taxon>
        <taxon>Spiralia</taxon>
        <taxon>Lophotrochozoa</taxon>
        <taxon>Mollusca</taxon>
        <taxon>Gastropoda</taxon>
        <taxon>Caenogastropoda</taxon>
        <taxon>Architaenioglossa</taxon>
        <taxon>Ampullarioidea</taxon>
        <taxon>Ampullariidae</taxon>
        <taxon>Pomacea</taxon>
    </lineage>
</organism>
<dbReference type="SUPFAM" id="SSF81624">
    <property type="entry name" value="N-terminal domain of MutM-like DNA repair proteins"/>
    <property type="match status" value="1"/>
</dbReference>
<dbReference type="InterPro" id="IPR015886">
    <property type="entry name" value="H2TH_FPG"/>
</dbReference>
<evidence type="ECO:0000256" key="9">
    <source>
        <dbReference type="ARBA" id="ARBA00022771"/>
    </source>
</evidence>
<keyword evidence="13" id="KW-0234">DNA repair</keyword>
<keyword evidence="12" id="KW-0238">DNA-binding</keyword>
<comment type="catalytic activity">
    <reaction evidence="18">
        <text>2'-deoxyribonucleotide-(2'-deoxyribose 5'-phosphate)-2'-deoxyribonucleotide-DNA = a 3'-end 2'-deoxyribonucleotide-(2,3-dehydro-2,3-deoxyribose 5'-phosphate)-DNA + a 5'-end 5'-phospho-2'-deoxyribonucleoside-DNA + H(+)</text>
        <dbReference type="Rhea" id="RHEA:66592"/>
        <dbReference type="Rhea" id="RHEA-COMP:13180"/>
        <dbReference type="Rhea" id="RHEA-COMP:16897"/>
        <dbReference type="Rhea" id="RHEA-COMP:17067"/>
        <dbReference type="ChEBI" id="CHEBI:15378"/>
        <dbReference type="ChEBI" id="CHEBI:136412"/>
        <dbReference type="ChEBI" id="CHEBI:157695"/>
        <dbReference type="ChEBI" id="CHEBI:167181"/>
        <dbReference type="EC" id="4.2.99.18"/>
    </reaction>
</comment>
<keyword evidence="15" id="KW-0539">Nucleus</keyword>
<evidence type="ECO:0000256" key="13">
    <source>
        <dbReference type="ARBA" id="ARBA00023204"/>
    </source>
</evidence>
<evidence type="ECO:0000256" key="23">
    <source>
        <dbReference type="PROSITE-ProRule" id="PRU00391"/>
    </source>
</evidence>
<keyword evidence="11" id="KW-0862">Zinc</keyword>
<evidence type="ECO:0000256" key="4">
    <source>
        <dbReference type="ARBA" id="ARBA00012720"/>
    </source>
</evidence>
<comment type="similarity">
    <text evidence="3">Belongs to the FPG family.</text>
</comment>
<keyword evidence="10" id="KW-0378">Hydrolase</keyword>
<sequence length="331" mass="37695">MVEGPGCKIKGEKIRGKLLKQKAITVAGNAVDREKKVNKKQAIDKWDVTSFHRLIGQNLHEVLTLGKELFMFFGDSCLRVHFLMAGSFRVNGNVLDKDGGKVAAQPSLEIQFSTDHLSFYKCAVEIRPSSACKQKYELMKELDICSTSFNLKRVAAEIMRESERLLCDVLLDQDILPGVGNIIKNEALFDSGLKPDSKVKDLTEEHLFHLLKMTRDFSLLFYKCRSTGTNLSEHMKVYQKKKCCECGTKITITTLGEDNMRVTFFCPKCQTNDLRKPHKLGRMKVFLYALNTVGVALKRVMKQGQNNGRRFFCCPLRKFSCSFFEWAIGYD</sequence>
<evidence type="ECO:0000256" key="21">
    <source>
        <dbReference type="ARBA" id="ARBA00082922"/>
    </source>
</evidence>
<dbReference type="Gene3D" id="3.20.190.10">
    <property type="entry name" value="MutM-like, N-terminal"/>
    <property type="match status" value="1"/>
</dbReference>
<dbReference type="PANTHER" id="PTHR22993">
    <property type="entry name" value="FORMAMIDOPYRIMIDINE-DNA GLYCOSYLASE"/>
    <property type="match status" value="1"/>
</dbReference>
<dbReference type="PROSITE" id="PS51066">
    <property type="entry name" value="ZF_FPG_2"/>
    <property type="match status" value="1"/>
</dbReference>
<dbReference type="GO" id="GO:0008270">
    <property type="term" value="F:zinc ion binding"/>
    <property type="evidence" value="ECO:0007669"/>
    <property type="project" value="UniProtKB-KW"/>
</dbReference>
<evidence type="ECO:0000256" key="7">
    <source>
        <dbReference type="ARBA" id="ARBA00022737"/>
    </source>
</evidence>
<dbReference type="OrthoDB" id="498125at2759"/>
<evidence type="ECO:0000256" key="20">
    <source>
        <dbReference type="ARBA" id="ARBA00081871"/>
    </source>
</evidence>
<comment type="caution">
    <text evidence="26">The sequence shown here is derived from an EMBL/GenBank/DDBJ whole genome shotgun (WGS) entry which is preliminary data.</text>
</comment>
<keyword evidence="16" id="KW-0511">Multifunctional enzyme</keyword>
<proteinExistence type="inferred from homology"/>
<evidence type="ECO:0000313" key="27">
    <source>
        <dbReference type="Proteomes" id="UP000245119"/>
    </source>
</evidence>
<dbReference type="PROSITE" id="PS01242">
    <property type="entry name" value="ZF_FPG_1"/>
    <property type="match status" value="1"/>
</dbReference>
<dbReference type="Proteomes" id="UP000245119">
    <property type="component" value="Linkage Group LG3"/>
</dbReference>
<feature type="domain" description="FPG-type" evidence="24">
    <location>
        <begin position="236"/>
        <end position="271"/>
    </location>
</feature>
<evidence type="ECO:0000256" key="22">
    <source>
        <dbReference type="ARBA" id="ARBA00083341"/>
    </source>
</evidence>
<dbReference type="EC" id="4.2.99.18" evidence="4"/>
<dbReference type="PANTHER" id="PTHR22993:SF10">
    <property type="entry name" value="ENDONUCLEASE 8-LIKE 3"/>
    <property type="match status" value="1"/>
</dbReference>
<dbReference type="Pfam" id="PF06839">
    <property type="entry name" value="Zn_ribbon_GRF"/>
    <property type="match status" value="1"/>
</dbReference>
<dbReference type="InterPro" id="IPR000214">
    <property type="entry name" value="Znf_DNA_glyclase/AP_lyase"/>
</dbReference>
<keyword evidence="14" id="KW-0456">Lyase</keyword>
<dbReference type="GO" id="GO:0140078">
    <property type="term" value="F:class I DNA-(apurinic or apyrimidinic site) endonuclease activity"/>
    <property type="evidence" value="ECO:0007669"/>
    <property type="project" value="UniProtKB-EC"/>
</dbReference>
<name>A0A2T7PMF8_POMCA</name>
<evidence type="ECO:0000256" key="11">
    <source>
        <dbReference type="ARBA" id="ARBA00022833"/>
    </source>
</evidence>
<dbReference type="EMBL" id="PZQS01000003">
    <property type="protein sequence ID" value="PVD34610.1"/>
    <property type="molecule type" value="Genomic_DNA"/>
</dbReference>
<evidence type="ECO:0000256" key="2">
    <source>
        <dbReference type="ARBA" id="ARBA00004286"/>
    </source>
</evidence>
<evidence type="ECO:0000256" key="18">
    <source>
        <dbReference type="ARBA" id="ARBA00044632"/>
    </source>
</evidence>
<dbReference type="STRING" id="400727.A0A2T7PMF8"/>
<evidence type="ECO:0000256" key="10">
    <source>
        <dbReference type="ARBA" id="ARBA00022801"/>
    </source>
</evidence>
<keyword evidence="9 23" id="KW-0863">Zinc-finger</keyword>
<evidence type="ECO:0000259" key="25">
    <source>
        <dbReference type="PROSITE" id="PS51999"/>
    </source>
</evidence>
<dbReference type="AlphaFoldDB" id="A0A2T7PMF8"/>